<reference evidence="1 2" key="1">
    <citation type="submission" date="2014-04" db="EMBL/GenBank/DDBJ databases">
        <authorList>
            <consortium name="DOE Joint Genome Institute"/>
            <person name="Kuo A."/>
            <person name="Kohler A."/>
            <person name="Costa M.D."/>
            <person name="Nagy L.G."/>
            <person name="Floudas D."/>
            <person name="Copeland A."/>
            <person name="Barry K.W."/>
            <person name="Cichocki N."/>
            <person name="Veneault-Fourrey C."/>
            <person name="LaButti K."/>
            <person name="Lindquist E.A."/>
            <person name="Lipzen A."/>
            <person name="Lundell T."/>
            <person name="Morin E."/>
            <person name="Murat C."/>
            <person name="Sun H."/>
            <person name="Tunlid A."/>
            <person name="Henrissat B."/>
            <person name="Grigoriev I.V."/>
            <person name="Hibbett D.S."/>
            <person name="Martin F."/>
            <person name="Nordberg H.P."/>
            <person name="Cantor M.N."/>
            <person name="Hua S.X."/>
        </authorList>
    </citation>
    <scope>NUCLEOTIDE SEQUENCE [LARGE SCALE GENOMIC DNA]</scope>
    <source>
        <strain evidence="1 2">Marx 270</strain>
    </source>
</reference>
<dbReference type="Proteomes" id="UP000054217">
    <property type="component" value="Unassembled WGS sequence"/>
</dbReference>
<evidence type="ECO:0000313" key="1">
    <source>
        <dbReference type="EMBL" id="KIO04976.1"/>
    </source>
</evidence>
<keyword evidence="2" id="KW-1185">Reference proteome</keyword>
<proteinExistence type="predicted"/>
<reference evidence="2" key="2">
    <citation type="submission" date="2015-01" db="EMBL/GenBank/DDBJ databases">
        <title>Evolutionary Origins and Diversification of the Mycorrhizal Mutualists.</title>
        <authorList>
            <consortium name="DOE Joint Genome Institute"/>
            <consortium name="Mycorrhizal Genomics Consortium"/>
            <person name="Kohler A."/>
            <person name="Kuo A."/>
            <person name="Nagy L.G."/>
            <person name="Floudas D."/>
            <person name="Copeland A."/>
            <person name="Barry K.W."/>
            <person name="Cichocki N."/>
            <person name="Veneault-Fourrey C."/>
            <person name="LaButti K."/>
            <person name="Lindquist E.A."/>
            <person name="Lipzen A."/>
            <person name="Lundell T."/>
            <person name="Morin E."/>
            <person name="Murat C."/>
            <person name="Riley R."/>
            <person name="Ohm R."/>
            <person name="Sun H."/>
            <person name="Tunlid A."/>
            <person name="Henrissat B."/>
            <person name="Grigoriev I.V."/>
            <person name="Hibbett D.S."/>
            <person name="Martin F."/>
        </authorList>
    </citation>
    <scope>NUCLEOTIDE SEQUENCE [LARGE SCALE GENOMIC DNA]</scope>
    <source>
        <strain evidence="2">Marx 270</strain>
    </source>
</reference>
<protein>
    <submittedName>
        <fullName evidence="1">Uncharacterized protein</fullName>
    </submittedName>
</protein>
<accession>A0A0C3PAN4</accession>
<evidence type="ECO:0000313" key="2">
    <source>
        <dbReference type="Proteomes" id="UP000054217"/>
    </source>
</evidence>
<sequence>MLLTLPRINCQCHSAEAWKPRTSPSHRLFDDSRRVRGGVTAECLFSERSVTCQIPGSVARPQTRVRVLVPSPQSWIVM</sequence>
<organism evidence="1 2">
    <name type="scientific">Pisolithus tinctorius Marx 270</name>
    <dbReference type="NCBI Taxonomy" id="870435"/>
    <lineage>
        <taxon>Eukaryota</taxon>
        <taxon>Fungi</taxon>
        <taxon>Dikarya</taxon>
        <taxon>Basidiomycota</taxon>
        <taxon>Agaricomycotina</taxon>
        <taxon>Agaricomycetes</taxon>
        <taxon>Agaricomycetidae</taxon>
        <taxon>Boletales</taxon>
        <taxon>Sclerodermatineae</taxon>
        <taxon>Pisolithaceae</taxon>
        <taxon>Pisolithus</taxon>
    </lineage>
</organism>
<gene>
    <name evidence="1" type="ORF">M404DRAFT_530223</name>
</gene>
<dbReference type="EMBL" id="KN831968">
    <property type="protein sequence ID" value="KIO04976.1"/>
    <property type="molecule type" value="Genomic_DNA"/>
</dbReference>
<dbReference type="AlphaFoldDB" id="A0A0C3PAN4"/>
<dbReference type="InParanoid" id="A0A0C3PAN4"/>
<name>A0A0C3PAN4_PISTI</name>
<dbReference type="HOGENOM" id="CLU_2622986_0_0_1"/>